<feature type="active site" evidence="9">
    <location>
        <position position="273"/>
    </location>
</feature>
<organism evidence="12 13">
    <name type="scientific">Corynebacterium cystitidis DSM 20524</name>
    <dbReference type="NCBI Taxonomy" id="1121357"/>
    <lineage>
        <taxon>Bacteria</taxon>
        <taxon>Bacillati</taxon>
        <taxon>Actinomycetota</taxon>
        <taxon>Actinomycetes</taxon>
        <taxon>Mycobacteriales</taxon>
        <taxon>Corynebacteriaceae</taxon>
        <taxon>Corynebacterium</taxon>
    </lineage>
</organism>
<keyword evidence="6 9" id="KW-0238">DNA-binding</keyword>
<dbReference type="GO" id="GO:0005737">
    <property type="term" value="C:cytoplasm"/>
    <property type="evidence" value="ECO:0007669"/>
    <property type="project" value="UniProtKB-SubCell"/>
</dbReference>
<keyword evidence="5 9" id="KW-0229">DNA integration</keyword>
<keyword evidence="8 9" id="KW-0131">Cell cycle</keyword>
<keyword evidence="4 9" id="KW-0159">Chromosome partition</keyword>
<dbReference type="CDD" id="cd00798">
    <property type="entry name" value="INT_XerDC_C"/>
    <property type="match status" value="1"/>
</dbReference>
<feature type="active site" evidence="9">
    <location>
        <position position="179"/>
    </location>
</feature>
<comment type="subunit">
    <text evidence="9">Forms a cyclic heterotetrameric complex composed of two molecules of XerC and two molecules of XerD.</text>
</comment>
<comment type="function">
    <text evidence="9">Site-specific tyrosine recombinase, which acts by catalyzing the cutting and rejoining of the recombining DNA molecules. The XerC-XerD complex is essential to convert dimers of the bacterial chromosome into monomers to permit their segregation at cell division. It also contributes to the segregational stability of plasmids.</text>
</comment>
<feature type="domain" description="Tyr recombinase" evidence="10">
    <location>
        <begin position="110"/>
        <end position="295"/>
    </location>
</feature>
<dbReference type="GO" id="GO:0007059">
    <property type="term" value="P:chromosome segregation"/>
    <property type="evidence" value="ECO:0007669"/>
    <property type="project" value="UniProtKB-UniRule"/>
</dbReference>
<dbReference type="PROSITE" id="PS51898">
    <property type="entry name" value="TYR_RECOMBINASE"/>
    <property type="match status" value="1"/>
</dbReference>
<dbReference type="AlphaFoldDB" id="A0A1H9NXC7"/>
<proteinExistence type="inferred from homology"/>
<dbReference type="RefSeq" id="WP_092254744.1">
    <property type="nucleotide sequence ID" value="NZ_CP047199.1"/>
</dbReference>
<keyword evidence="13" id="KW-1185">Reference proteome</keyword>
<evidence type="ECO:0000313" key="13">
    <source>
        <dbReference type="Proteomes" id="UP000198929"/>
    </source>
</evidence>
<dbReference type="InterPro" id="IPR010998">
    <property type="entry name" value="Integrase_recombinase_N"/>
</dbReference>
<dbReference type="InterPro" id="IPR013762">
    <property type="entry name" value="Integrase-like_cat_sf"/>
</dbReference>
<dbReference type="InterPro" id="IPR044068">
    <property type="entry name" value="CB"/>
</dbReference>
<dbReference type="InterPro" id="IPR023009">
    <property type="entry name" value="Tyrosine_recombinase_XerC/XerD"/>
</dbReference>
<dbReference type="NCBIfam" id="NF040815">
    <property type="entry name" value="recomb_XerA_Arch"/>
    <property type="match status" value="1"/>
</dbReference>
<keyword evidence="7 9" id="KW-0233">DNA recombination</keyword>
<keyword evidence="2 9" id="KW-0963">Cytoplasm</keyword>
<evidence type="ECO:0000256" key="8">
    <source>
        <dbReference type="ARBA" id="ARBA00023306"/>
    </source>
</evidence>
<feature type="domain" description="Core-binding (CB)" evidence="11">
    <location>
        <begin position="8"/>
        <end position="89"/>
    </location>
</feature>
<dbReference type="NCBIfam" id="NF001399">
    <property type="entry name" value="PRK00283.1"/>
    <property type="match status" value="1"/>
</dbReference>
<dbReference type="GO" id="GO:0006313">
    <property type="term" value="P:DNA transposition"/>
    <property type="evidence" value="ECO:0007669"/>
    <property type="project" value="UniProtKB-UniRule"/>
</dbReference>
<dbReference type="PANTHER" id="PTHR30349">
    <property type="entry name" value="PHAGE INTEGRASE-RELATED"/>
    <property type="match status" value="1"/>
</dbReference>
<feature type="active site" evidence="9">
    <location>
        <position position="155"/>
    </location>
</feature>
<dbReference type="GO" id="GO:0003677">
    <property type="term" value="F:DNA binding"/>
    <property type="evidence" value="ECO:0007669"/>
    <property type="project" value="UniProtKB-UniRule"/>
</dbReference>
<evidence type="ECO:0000259" key="10">
    <source>
        <dbReference type="PROSITE" id="PS51898"/>
    </source>
</evidence>
<dbReference type="GO" id="GO:0051301">
    <property type="term" value="P:cell division"/>
    <property type="evidence" value="ECO:0007669"/>
    <property type="project" value="UniProtKB-KW"/>
</dbReference>
<comment type="subcellular location">
    <subcellularLocation>
        <location evidence="1 9">Cytoplasm</location>
    </subcellularLocation>
</comment>
<gene>
    <name evidence="9" type="primary">xerC</name>
    <name evidence="12" type="ORF">SAMN05661109_00141</name>
</gene>
<comment type="similarity">
    <text evidence="9">Belongs to the 'phage' integrase family. XerC subfamily.</text>
</comment>
<dbReference type="InterPro" id="IPR011010">
    <property type="entry name" value="DNA_brk_join_enz"/>
</dbReference>
<name>A0A1H9NXC7_9CORY</name>
<reference evidence="13" key="1">
    <citation type="submission" date="2016-10" db="EMBL/GenBank/DDBJ databases">
        <authorList>
            <person name="Varghese N."/>
            <person name="Submissions S."/>
        </authorList>
    </citation>
    <scope>NUCLEOTIDE SEQUENCE [LARGE SCALE GENOMIC DNA]</scope>
    <source>
        <strain evidence="13">DSM 20524</strain>
    </source>
</reference>
<dbReference type="Gene3D" id="1.10.443.10">
    <property type="entry name" value="Intergrase catalytic core"/>
    <property type="match status" value="1"/>
</dbReference>
<feature type="active site" evidence="9">
    <location>
        <position position="250"/>
    </location>
</feature>
<feature type="active site" description="O-(3'-phospho-DNA)-tyrosine intermediate" evidence="9">
    <location>
        <position position="282"/>
    </location>
</feature>
<sequence length="301" mass="33262">MSDRSEITQVGEAIEDFADYLRFVQSRSEATVRAYRSDLATLTEYAPTFRSLSLTTLRSWLADAVHQGLARTTLARRTAAARSFSTWAYNHGHINSDVAARLATPKINRHLPTVVNAERAKDIVQAPDVLAPDQAGPEQLRDQAMLETLYATGMRVAELVGLDIDDIDLKRQQARVTGKGNKQRVVPFGTQATSALRAWIEGARDDLASDTDALFVGVRGGRINQRQVRRIVERAGQRAGVSELTPHELRHSAATHLLEGGADLRVVQELLGHSSLQTTQIYTHVSAQRLKEVYARAHPRA</sequence>
<dbReference type="PANTHER" id="PTHR30349:SF77">
    <property type="entry name" value="TYROSINE RECOMBINASE XERC"/>
    <property type="match status" value="1"/>
</dbReference>
<dbReference type="SUPFAM" id="SSF47823">
    <property type="entry name" value="lambda integrase-like, N-terminal domain"/>
    <property type="match status" value="1"/>
</dbReference>
<dbReference type="InterPro" id="IPR002104">
    <property type="entry name" value="Integrase_catalytic"/>
</dbReference>
<evidence type="ECO:0000259" key="11">
    <source>
        <dbReference type="PROSITE" id="PS51900"/>
    </source>
</evidence>
<evidence type="ECO:0000256" key="9">
    <source>
        <dbReference type="HAMAP-Rule" id="MF_01808"/>
    </source>
</evidence>
<dbReference type="GO" id="GO:0009037">
    <property type="term" value="F:tyrosine-based site-specific recombinase activity"/>
    <property type="evidence" value="ECO:0007669"/>
    <property type="project" value="UniProtKB-UniRule"/>
</dbReference>
<evidence type="ECO:0000313" key="12">
    <source>
        <dbReference type="EMBL" id="SER40694.1"/>
    </source>
</evidence>
<evidence type="ECO:0000256" key="6">
    <source>
        <dbReference type="ARBA" id="ARBA00023125"/>
    </source>
</evidence>
<dbReference type="InterPro" id="IPR050090">
    <property type="entry name" value="Tyrosine_recombinase_XerCD"/>
</dbReference>
<accession>A0A1H9NXC7</accession>
<evidence type="ECO:0000256" key="3">
    <source>
        <dbReference type="ARBA" id="ARBA00022618"/>
    </source>
</evidence>
<keyword evidence="3 9" id="KW-0132">Cell division</keyword>
<dbReference type="STRING" id="1121357.SAMN05661109_00141"/>
<dbReference type="Pfam" id="PF02899">
    <property type="entry name" value="Phage_int_SAM_1"/>
    <property type="match status" value="1"/>
</dbReference>
<feature type="active site" evidence="9">
    <location>
        <position position="247"/>
    </location>
</feature>
<dbReference type="Gene3D" id="1.10.150.130">
    <property type="match status" value="1"/>
</dbReference>
<evidence type="ECO:0000256" key="5">
    <source>
        <dbReference type="ARBA" id="ARBA00022908"/>
    </source>
</evidence>
<dbReference type="Pfam" id="PF00589">
    <property type="entry name" value="Phage_integrase"/>
    <property type="match status" value="1"/>
</dbReference>
<dbReference type="Proteomes" id="UP000198929">
    <property type="component" value="Unassembled WGS sequence"/>
</dbReference>
<dbReference type="PROSITE" id="PS51900">
    <property type="entry name" value="CB"/>
    <property type="match status" value="1"/>
</dbReference>
<dbReference type="InterPro" id="IPR004107">
    <property type="entry name" value="Integrase_SAM-like_N"/>
</dbReference>
<evidence type="ECO:0000256" key="7">
    <source>
        <dbReference type="ARBA" id="ARBA00023172"/>
    </source>
</evidence>
<evidence type="ECO:0000256" key="4">
    <source>
        <dbReference type="ARBA" id="ARBA00022829"/>
    </source>
</evidence>
<dbReference type="EMBL" id="FOGQ01000001">
    <property type="protein sequence ID" value="SER40694.1"/>
    <property type="molecule type" value="Genomic_DNA"/>
</dbReference>
<evidence type="ECO:0000256" key="2">
    <source>
        <dbReference type="ARBA" id="ARBA00022490"/>
    </source>
</evidence>
<dbReference type="HAMAP" id="MF_01808">
    <property type="entry name" value="Recomb_XerC_XerD"/>
    <property type="match status" value="1"/>
</dbReference>
<protein>
    <recommendedName>
        <fullName evidence="9">Tyrosine recombinase XerC</fullName>
    </recommendedName>
</protein>
<dbReference type="SUPFAM" id="SSF56349">
    <property type="entry name" value="DNA breaking-rejoining enzymes"/>
    <property type="match status" value="1"/>
</dbReference>
<evidence type="ECO:0000256" key="1">
    <source>
        <dbReference type="ARBA" id="ARBA00004496"/>
    </source>
</evidence>